<evidence type="ECO:0000313" key="5">
    <source>
        <dbReference type="Proteomes" id="UP000325517"/>
    </source>
</evidence>
<dbReference type="PROSITE" id="PS51462">
    <property type="entry name" value="NUDIX"/>
    <property type="match status" value="1"/>
</dbReference>
<proteinExistence type="predicted"/>
<dbReference type="SUPFAM" id="SSF55811">
    <property type="entry name" value="Nudix"/>
    <property type="match status" value="1"/>
</dbReference>
<protein>
    <submittedName>
        <fullName evidence="4">GNAT family N-acetyltransferase</fullName>
    </submittedName>
</protein>
<evidence type="ECO:0000313" key="4">
    <source>
        <dbReference type="EMBL" id="QFG00230.1"/>
    </source>
</evidence>
<keyword evidence="5" id="KW-1185">Reference proteome</keyword>
<dbReference type="EMBL" id="CP031223">
    <property type="protein sequence ID" value="QFG00230.1"/>
    <property type="molecule type" value="Genomic_DNA"/>
</dbReference>
<dbReference type="InterPro" id="IPR020084">
    <property type="entry name" value="NUDIX_hydrolase_CS"/>
</dbReference>
<dbReference type="PANTHER" id="PTHR10885:SF0">
    <property type="entry name" value="ISOPENTENYL-DIPHOSPHATE DELTA-ISOMERASE"/>
    <property type="match status" value="1"/>
</dbReference>
<dbReference type="PROSITE" id="PS00893">
    <property type="entry name" value="NUDIX_BOX"/>
    <property type="match status" value="1"/>
</dbReference>
<dbReference type="PROSITE" id="PS51186">
    <property type="entry name" value="GNAT"/>
    <property type="match status" value="1"/>
</dbReference>
<dbReference type="KEGG" id="psyo:PB01_16215"/>
<dbReference type="InterPro" id="IPR000182">
    <property type="entry name" value="GNAT_dom"/>
</dbReference>
<feature type="domain" description="Nudix hydrolase" evidence="3">
    <location>
        <begin position="28"/>
        <end position="157"/>
    </location>
</feature>
<accession>A0A5J6SRH0</accession>
<gene>
    <name evidence="4" type="ORF">PB01_16215</name>
</gene>
<name>A0A5J6SRH0_9BACI</name>
<dbReference type="GO" id="GO:0016747">
    <property type="term" value="F:acyltransferase activity, transferring groups other than amino-acyl groups"/>
    <property type="evidence" value="ECO:0007669"/>
    <property type="project" value="InterPro"/>
</dbReference>
<feature type="domain" description="N-acetyltransferase" evidence="2">
    <location>
        <begin position="166"/>
        <end position="320"/>
    </location>
</feature>
<dbReference type="Proteomes" id="UP000325517">
    <property type="component" value="Chromosome"/>
</dbReference>
<keyword evidence="1" id="KW-0378">Hydrolase</keyword>
<dbReference type="InterPro" id="IPR015797">
    <property type="entry name" value="NUDIX_hydrolase-like_dom_sf"/>
</dbReference>
<evidence type="ECO:0000259" key="2">
    <source>
        <dbReference type="PROSITE" id="PS51186"/>
    </source>
</evidence>
<dbReference type="CDD" id="cd04693">
    <property type="entry name" value="NUDIX_Hydrolase"/>
    <property type="match status" value="1"/>
</dbReference>
<dbReference type="GO" id="GO:0016787">
    <property type="term" value="F:hydrolase activity"/>
    <property type="evidence" value="ECO:0007669"/>
    <property type="project" value="UniProtKB-KW"/>
</dbReference>
<organism evidence="4 5">
    <name type="scientific">Psychrobacillus glaciei</name>
    <dbReference type="NCBI Taxonomy" id="2283160"/>
    <lineage>
        <taxon>Bacteria</taxon>
        <taxon>Bacillati</taxon>
        <taxon>Bacillota</taxon>
        <taxon>Bacilli</taxon>
        <taxon>Bacillales</taxon>
        <taxon>Bacillaceae</taxon>
        <taxon>Psychrobacillus</taxon>
    </lineage>
</organism>
<dbReference type="AlphaFoldDB" id="A0A5J6SRH0"/>
<dbReference type="InterPro" id="IPR016181">
    <property type="entry name" value="Acyl_CoA_acyltransferase"/>
</dbReference>
<evidence type="ECO:0000256" key="1">
    <source>
        <dbReference type="ARBA" id="ARBA00022801"/>
    </source>
</evidence>
<dbReference type="OrthoDB" id="9786032at2"/>
<dbReference type="Pfam" id="PF00293">
    <property type="entry name" value="NUDIX"/>
    <property type="match status" value="1"/>
</dbReference>
<dbReference type="Pfam" id="PF13673">
    <property type="entry name" value="Acetyltransf_10"/>
    <property type="match status" value="1"/>
</dbReference>
<evidence type="ECO:0000259" key="3">
    <source>
        <dbReference type="PROSITE" id="PS51462"/>
    </source>
</evidence>
<dbReference type="Gene3D" id="3.90.79.10">
    <property type="entry name" value="Nucleoside Triphosphate Pyrophosphohydrolase"/>
    <property type="match status" value="1"/>
</dbReference>
<dbReference type="Gene3D" id="3.40.630.30">
    <property type="match status" value="1"/>
</dbReference>
<dbReference type="RefSeq" id="WP_151701115.1">
    <property type="nucleotide sequence ID" value="NZ_CP031223.1"/>
</dbReference>
<dbReference type="SUPFAM" id="SSF55729">
    <property type="entry name" value="Acyl-CoA N-acyltransferases (Nat)"/>
    <property type="match status" value="1"/>
</dbReference>
<keyword evidence="4" id="KW-0808">Transferase</keyword>
<sequence>MEVWDIYNENREKTGKTHIRGVDMQEGDFHQVVHIWIMNEEGQFLIQQRQSWKKGWANMWDCAAAGAALSKETSELAAIRETKEELGLDLQMENAEILFTVKFSRGFDDHWLVKQNLDINNLSLQYEEVADAKWATMDEIKELVSSGEFIRYHILEQLFELIESKISLKKATLQDTESLFELQKKVFTPLYEKYEDHETSPVFQSLERFKERLITGDFYKIMYTNSLVGSLHVYAKSPGVMRLHMINILVDYQGKGIAQHVMSRLESMYPEAVKWELDTILEEERNCYLYEKMGYVQTEDRWKINDKMTLVHYVKTANLNRMKAL</sequence>
<dbReference type="InterPro" id="IPR000086">
    <property type="entry name" value="NUDIX_hydrolase_dom"/>
</dbReference>
<reference evidence="4 5" key="1">
    <citation type="submission" date="2018-07" db="EMBL/GenBank/DDBJ databases">
        <title>Complete genome sequence of Psychrobacillus sp. PB01, isolated from iceberg, and comparative genome analysis of Psychrobacillus strains.</title>
        <authorList>
            <person name="Lee P.C."/>
        </authorList>
    </citation>
    <scope>NUCLEOTIDE SEQUENCE [LARGE SCALE GENOMIC DNA]</scope>
    <source>
        <strain evidence="4 5">PB01</strain>
    </source>
</reference>
<dbReference type="PANTHER" id="PTHR10885">
    <property type="entry name" value="ISOPENTENYL-DIPHOSPHATE DELTA-ISOMERASE"/>
    <property type="match status" value="1"/>
</dbReference>